<evidence type="ECO:0000256" key="5">
    <source>
        <dbReference type="ARBA" id="ARBA00023065"/>
    </source>
</evidence>
<feature type="region of interest" description="Disordered" evidence="9">
    <location>
        <begin position="1"/>
        <end position="33"/>
    </location>
</feature>
<evidence type="ECO:0000313" key="12">
    <source>
        <dbReference type="EMBL" id="GFR76840.1"/>
    </source>
</evidence>
<feature type="region of interest" description="Disordered" evidence="9">
    <location>
        <begin position="487"/>
        <end position="516"/>
    </location>
</feature>
<organism evidence="12 13">
    <name type="scientific">Elysia marginata</name>
    <dbReference type="NCBI Taxonomy" id="1093978"/>
    <lineage>
        <taxon>Eukaryota</taxon>
        <taxon>Metazoa</taxon>
        <taxon>Spiralia</taxon>
        <taxon>Lophotrochozoa</taxon>
        <taxon>Mollusca</taxon>
        <taxon>Gastropoda</taxon>
        <taxon>Heterobranchia</taxon>
        <taxon>Euthyneura</taxon>
        <taxon>Panpulmonata</taxon>
        <taxon>Sacoglossa</taxon>
        <taxon>Placobranchoidea</taxon>
        <taxon>Plakobranchidae</taxon>
        <taxon>Elysia</taxon>
    </lineage>
</organism>
<keyword evidence="8" id="KW-0407">Ion channel</keyword>
<evidence type="ECO:0000256" key="3">
    <source>
        <dbReference type="ARBA" id="ARBA00022692"/>
    </source>
</evidence>
<dbReference type="SUPFAM" id="SSF81324">
    <property type="entry name" value="Voltage-gated potassium channels"/>
    <property type="match status" value="1"/>
</dbReference>
<evidence type="ECO:0000259" key="11">
    <source>
        <dbReference type="PROSITE" id="PS50042"/>
    </source>
</evidence>
<feature type="domain" description="Cyclic nucleotide-binding" evidence="11">
    <location>
        <begin position="352"/>
        <end position="475"/>
    </location>
</feature>
<dbReference type="PANTHER" id="PTHR45638:SF13">
    <property type="entry name" value="CYCLIC NUCLEOTIDE-BINDING DOMAIN-CONTAINING PROTEIN"/>
    <property type="match status" value="1"/>
</dbReference>
<dbReference type="InterPro" id="IPR014710">
    <property type="entry name" value="RmlC-like_jellyroll"/>
</dbReference>
<dbReference type="AlphaFoldDB" id="A0AAV4FVU9"/>
<feature type="compositionally biased region" description="Polar residues" evidence="9">
    <location>
        <begin position="993"/>
        <end position="1002"/>
    </location>
</feature>
<dbReference type="PROSITE" id="PS50042">
    <property type="entry name" value="CNMP_BINDING_3"/>
    <property type="match status" value="1"/>
</dbReference>
<evidence type="ECO:0000256" key="4">
    <source>
        <dbReference type="ARBA" id="ARBA00022989"/>
    </source>
</evidence>
<dbReference type="EMBL" id="BMAT01008046">
    <property type="protein sequence ID" value="GFR76840.1"/>
    <property type="molecule type" value="Genomic_DNA"/>
</dbReference>
<dbReference type="Gene3D" id="1.10.287.70">
    <property type="match status" value="1"/>
</dbReference>
<feature type="compositionally biased region" description="Low complexity" evidence="9">
    <location>
        <begin position="962"/>
        <end position="980"/>
    </location>
</feature>
<feature type="transmembrane region" description="Helical" evidence="10">
    <location>
        <begin position="147"/>
        <end position="166"/>
    </location>
</feature>
<proteinExistence type="predicted"/>
<feature type="compositionally biased region" description="Basic and acidic residues" evidence="9">
    <location>
        <begin position="24"/>
        <end position="33"/>
    </location>
</feature>
<keyword evidence="7" id="KW-1071">Ligand-gated ion channel</keyword>
<dbReference type="CDD" id="cd00038">
    <property type="entry name" value="CAP_ED"/>
    <property type="match status" value="1"/>
</dbReference>
<evidence type="ECO:0000256" key="7">
    <source>
        <dbReference type="ARBA" id="ARBA00023286"/>
    </source>
</evidence>
<dbReference type="InterPro" id="IPR000595">
    <property type="entry name" value="cNMP-bd_dom"/>
</dbReference>
<dbReference type="Pfam" id="PF00520">
    <property type="entry name" value="Ion_trans"/>
    <property type="match status" value="1"/>
</dbReference>
<feature type="compositionally biased region" description="Basic and acidic residues" evidence="9">
    <location>
        <begin position="934"/>
        <end position="953"/>
    </location>
</feature>
<evidence type="ECO:0000256" key="2">
    <source>
        <dbReference type="ARBA" id="ARBA00022448"/>
    </source>
</evidence>
<name>A0AAV4FVU9_9GAST</name>
<dbReference type="PANTHER" id="PTHR45638">
    <property type="entry name" value="CYCLIC NUCLEOTIDE-GATED CATION CHANNEL SUBUNIT A"/>
    <property type="match status" value="1"/>
</dbReference>
<dbReference type="GO" id="GO:0005221">
    <property type="term" value="F:intracellularly cyclic nucleotide-activated monoatomic cation channel activity"/>
    <property type="evidence" value="ECO:0007669"/>
    <property type="project" value="InterPro"/>
</dbReference>
<evidence type="ECO:0000256" key="8">
    <source>
        <dbReference type="ARBA" id="ARBA00023303"/>
    </source>
</evidence>
<keyword evidence="4 10" id="KW-1133">Transmembrane helix</keyword>
<dbReference type="Gene3D" id="2.60.120.10">
    <property type="entry name" value="Jelly Rolls"/>
    <property type="match status" value="1"/>
</dbReference>
<feature type="compositionally biased region" description="Basic and acidic residues" evidence="9">
    <location>
        <begin position="101"/>
        <end position="111"/>
    </location>
</feature>
<dbReference type="InterPro" id="IPR018488">
    <property type="entry name" value="cNMP-bd_CS"/>
</dbReference>
<comment type="subcellular location">
    <subcellularLocation>
        <location evidence="1">Membrane</location>
        <topology evidence="1">Multi-pass membrane protein</topology>
    </subcellularLocation>
</comment>
<dbReference type="InterPro" id="IPR050866">
    <property type="entry name" value="CNG_cation_channel"/>
</dbReference>
<keyword evidence="3 10" id="KW-0812">Transmembrane</keyword>
<keyword evidence="5" id="KW-0406">Ion transport</keyword>
<dbReference type="InterPro" id="IPR018490">
    <property type="entry name" value="cNMP-bd_dom_sf"/>
</dbReference>
<feature type="transmembrane region" description="Helical" evidence="10">
    <location>
        <begin position="280"/>
        <end position="300"/>
    </location>
</feature>
<comment type="caution">
    <text evidence="12">The sequence shown here is derived from an EMBL/GenBank/DDBJ whole genome shotgun (WGS) entry which is preliminary data.</text>
</comment>
<protein>
    <submittedName>
        <fullName evidence="12">Cyclic nucleotide-gated cation channel</fullName>
    </submittedName>
</protein>
<keyword evidence="13" id="KW-1185">Reference proteome</keyword>
<reference evidence="12 13" key="1">
    <citation type="journal article" date="2021" name="Elife">
        <title>Chloroplast acquisition without the gene transfer in kleptoplastic sea slugs, Plakobranchus ocellatus.</title>
        <authorList>
            <person name="Maeda T."/>
            <person name="Takahashi S."/>
            <person name="Yoshida T."/>
            <person name="Shimamura S."/>
            <person name="Takaki Y."/>
            <person name="Nagai Y."/>
            <person name="Toyoda A."/>
            <person name="Suzuki Y."/>
            <person name="Arimoto A."/>
            <person name="Ishii H."/>
            <person name="Satoh N."/>
            <person name="Nishiyama T."/>
            <person name="Hasebe M."/>
            <person name="Maruyama T."/>
            <person name="Minagawa J."/>
            <person name="Obokata J."/>
            <person name="Shigenobu S."/>
        </authorList>
    </citation>
    <scope>NUCLEOTIDE SEQUENCE [LARGE SCALE GENOMIC DNA]</scope>
</reference>
<feature type="transmembrane region" description="Helical" evidence="10">
    <location>
        <begin position="229"/>
        <end position="250"/>
    </location>
</feature>
<feature type="region of interest" description="Disordered" evidence="9">
    <location>
        <begin position="934"/>
        <end position="1031"/>
    </location>
</feature>
<evidence type="ECO:0000256" key="1">
    <source>
        <dbReference type="ARBA" id="ARBA00004141"/>
    </source>
</evidence>
<dbReference type="Proteomes" id="UP000762676">
    <property type="component" value="Unassembled WGS sequence"/>
</dbReference>
<dbReference type="GO" id="GO:0016020">
    <property type="term" value="C:membrane"/>
    <property type="evidence" value="ECO:0007669"/>
    <property type="project" value="UniProtKB-SubCell"/>
</dbReference>
<feature type="compositionally biased region" description="Polar residues" evidence="9">
    <location>
        <begin position="14"/>
        <end position="23"/>
    </location>
</feature>
<evidence type="ECO:0000256" key="10">
    <source>
        <dbReference type="SAM" id="Phobius"/>
    </source>
</evidence>
<dbReference type="PROSITE" id="PS00889">
    <property type="entry name" value="CNMP_BINDING_2"/>
    <property type="match status" value="1"/>
</dbReference>
<evidence type="ECO:0000256" key="9">
    <source>
        <dbReference type="SAM" id="MobiDB-lite"/>
    </source>
</evidence>
<dbReference type="GO" id="GO:0044877">
    <property type="term" value="F:protein-containing complex binding"/>
    <property type="evidence" value="ECO:0007669"/>
    <property type="project" value="TreeGrafter"/>
</dbReference>
<dbReference type="Pfam" id="PF00027">
    <property type="entry name" value="cNMP_binding"/>
    <property type="match status" value="1"/>
</dbReference>
<dbReference type="SMART" id="SM00100">
    <property type="entry name" value="cNMP"/>
    <property type="match status" value="1"/>
</dbReference>
<accession>A0AAV4FVU9</accession>
<keyword evidence="2" id="KW-0813">Transport</keyword>
<feature type="region of interest" description="Disordered" evidence="9">
    <location>
        <begin position="88"/>
        <end position="111"/>
    </location>
</feature>
<evidence type="ECO:0000313" key="13">
    <source>
        <dbReference type="Proteomes" id="UP000762676"/>
    </source>
</evidence>
<sequence>MNKVCRPILKKTNSRGQVWQSQDRISKEKDKQIQEEDDELARIEECDAMNQLSLEQKVLVNNAPPRRISFDFESTPKTEAFFNGDVHRKRSHRLESPIPDAETHPSSHAMSHDEDAIQASTEVPTPVGLFWTTFEHLSVDPESALTFYWKAAVTIAVLYNCILVISRMAFQELRDEPIFTVLDIVCDLIYVLDIIIEARTSFLCDGLVVTDCTETTQHYKQKSYFQSDLLAICPTQTLACIITAVFWPGIRINRLFKYHTMEEFFQKTESRTNKPNVLRAFKLGTHLSLVIHWFACLYYMLSEEYIFTGLTFLIGVFVFAAVVGNVGDVISNMNAARRDFQARTNCIDEPSVLQLLPDRLRTEVAIHVHLDILKKVCAVSELANGLVTQNVSGRDMYIISHGKVEILFPDADTGAMKQVSIMHPGSFFGEISLLKLDEGHNRRTADVRSLGFSELFCLSRRDLIVALSEYPEAKRILEDYGRERYNNTKRTTPIETDESRPSSPPSSANRREGSKKATFRSVFERVMKQEGFTKLLENASKGREISEIKAAIDEMRAQTKSGQFLVVRPFSVTYCRPIAVTLSFSFLSTKAEELEKVVVSKTAELQAAHAHIASLEKLLRVIMAQTHGNSVSTGSIEGSDRRERSNIGGLSLAPRWPDLVPTMSPPREINQGDRSLPKTALHARGCLKEVPTYFTESLSKQNLLAKCKGKPFGPLFVGSRRHLWNNSALNFQKNTNASLLRTESSPSFSLLTKSRASSINTTKTTEEFHSKNSNWLNTPRKHDIGSCKIQSAHRSRMNGHAVTAHQDNHKNKPVSTAEAKIAPNIGTEVNVRVQAKVPPRQVSTKKLLVSGTLHQKHQFSPILSQHHTIMPLSVEKSCFSGGREKLETEIGAKQSSMELFDSHGIALRSDQVISESVFREAGNNIQAIKTIMTQEKEERAPNCKAQRKGDTKISLKLKNANSRRPSSSNPSSHPSTSISPALRKSLTAPGFSSIPTILNSNPTRRDLTESGEPILVSNRHPTPKMASGDRQLNSSSLLKANSFPVMKTSDFGNNLGVPRTKEQRRPSISLSLILDSLSSTDSSCSENGEDYESDCDEVWEESIRHMTT</sequence>
<gene>
    <name evidence="12" type="ORF">ElyMa_003952800</name>
</gene>
<dbReference type="InterPro" id="IPR005821">
    <property type="entry name" value="Ion_trans_dom"/>
</dbReference>
<feature type="transmembrane region" description="Helical" evidence="10">
    <location>
        <begin position="306"/>
        <end position="330"/>
    </location>
</feature>
<evidence type="ECO:0000256" key="6">
    <source>
        <dbReference type="ARBA" id="ARBA00023136"/>
    </source>
</evidence>
<keyword evidence="6 10" id="KW-0472">Membrane</keyword>
<dbReference type="SUPFAM" id="SSF51206">
    <property type="entry name" value="cAMP-binding domain-like"/>
    <property type="match status" value="1"/>
</dbReference>